<evidence type="ECO:0000313" key="2">
    <source>
        <dbReference type="Proteomes" id="UP000298030"/>
    </source>
</evidence>
<organism evidence="1 2">
    <name type="scientific">Coprinellus micaceus</name>
    <name type="common">Glistening ink-cap mushroom</name>
    <name type="synonym">Coprinus micaceus</name>
    <dbReference type="NCBI Taxonomy" id="71717"/>
    <lineage>
        <taxon>Eukaryota</taxon>
        <taxon>Fungi</taxon>
        <taxon>Dikarya</taxon>
        <taxon>Basidiomycota</taxon>
        <taxon>Agaricomycotina</taxon>
        <taxon>Agaricomycetes</taxon>
        <taxon>Agaricomycetidae</taxon>
        <taxon>Agaricales</taxon>
        <taxon>Agaricineae</taxon>
        <taxon>Psathyrellaceae</taxon>
        <taxon>Coprinellus</taxon>
    </lineage>
</organism>
<accession>A0A4Y7TPC3</accession>
<keyword evidence="2" id="KW-1185">Reference proteome</keyword>
<dbReference type="SUPFAM" id="SSF82199">
    <property type="entry name" value="SET domain"/>
    <property type="match status" value="1"/>
</dbReference>
<dbReference type="InterPro" id="IPR046341">
    <property type="entry name" value="SET_dom_sf"/>
</dbReference>
<dbReference type="STRING" id="71717.A0A4Y7TPC3"/>
<evidence type="ECO:0000313" key="1">
    <source>
        <dbReference type="EMBL" id="TEB35369.1"/>
    </source>
</evidence>
<reference evidence="1 2" key="1">
    <citation type="journal article" date="2019" name="Nat. Ecol. Evol.">
        <title>Megaphylogeny resolves global patterns of mushroom evolution.</title>
        <authorList>
            <person name="Varga T."/>
            <person name="Krizsan K."/>
            <person name="Foldi C."/>
            <person name="Dima B."/>
            <person name="Sanchez-Garcia M."/>
            <person name="Sanchez-Ramirez S."/>
            <person name="Szollosi G.J."/>
            <person name="Szarkandi J.G."/>
            <person name="Papp V."/>
            <person name="Albert L."/>
            <person name="Andreopoulos W."/>
            <person name="Angelini C."/>
            <person name="Antonin V."/>
            <person name="Barry K.W."/>
            <person name="Bougher N.L."/>
            <person name="Buchanan P."/>
            <person name="Buyck B."/>
            <person name="Bense V."/>
            <person name="Catcheside P."/>
            <person name="Chovatia M."/>
            <person name="Cooper J."/>
            <person name="Damon W."/>
            <person name="Desjardin D."/>
            <person name="Finy P."/>
            <person name="Geml J."/>
            <person name="Haridas S."/>
            <person name="Hughes K."/>
            <person name="Justo A."/>
            <person name="Karasinski D."/>
            <person name="Kautmanova I."/>
            <person name="Kiss B."/>
            <person name="Kocsube S."/>
            <person name="Kotiranta H."/>
            <person name="LaButti K.M."/>
            <person name="Lechner B.E."/>
            <person name="Liimatainen K."/>
            <person name="Lipzen A."/>
            <person name="Lukacs Z."/>
            <person name="Mihaltcheva S."/>
            <person name="Morgado L.N."/>
            <person name="Niskanen T."/>
            <person name="Noordeloos M.E."/>
            <person name="Ohm R.A."/>
            <person name="Ortiz-Santana B."/>
            <person name="Ovrebo C."/>
            <person name="Racz N."/>
            <person name="Riley R."/>
            <person name="Savchenko A."/>
            <person name="Shiryaev A."/>
            <person name="Soop K."/>
            <person name="Spirin V."/>
            <person name="Szebenyi C."/>
            <person name="Tomsovsky M."/>
            <person name="Tulloss R.E."/>
            <person name="Uehling J."/>
            <person name="Grigoriev I.V."/>
            <person name="Vagvolgyi C."/>
            <person name="Papp T."/>
            <person name="Martin F.M."/>
            <person name="Miettinen O."/>
            <person name="Hibbett D.S."/>
            <person name="Nagy L.G."/>
        </authorList>
    </citation>
    <scope>NUCLEOTIDE SEQUENCE [LARGE SCALE GENOMIC DNA]</scope>
    <source>
        <strain evidence="1 2">FP101781</strain>
    </source>
</reference>
<dbReference type="InterPro" id="IPR050869">
    <property type="entry name" value="H3K4_H4K5_MeTrfase"/>
</dbReference>
<comment type="caution">
    <text evidence="1">The sequence shown here is derived from an EMBL/GenBank/DDBJ whole genome shotgun (WGS) entry which is preliminary data.</text>
</comment>
<dbReference type="Proteomes" id="UP000298030">
    <property type="component" value="Unassembled WGS sequence"/>
</dbReference>
<dbReference type="OrthoDB" id="5945798at2759"/>
<gene>
    <name evidence="1" type="ORF">FA13DRAFT_1788017</name>
</gene>
<proteinExistence type="predicted"/>
<dbReference type="Gene3D" id="2.170.270.10">
    <property type="entry name" value="SET domain"/>
    <property type="match status" value="1"/>
</dbReference>
<dbReference type="PANTHER" id="PTHR12197">
    <property type="entry name" value="HISTONE-LYSINE N-METHYLTRANSFERASE SMYD"/>
    <property type="match status" value="1"/>
</dbReference>
<protein>
    <recommendedName>
        <fullName evidence="3">SET domain-containing protein</fullName>
    </recommendedName>
</protein>
<dbReference type="AlphaFoldDB" id="A0A4Y7TPC3"/>
<evidence type="ECO:0008006" key="3">
    <source>
        <dbReference type="Google" id="ProtNLM"/>
    </source>
</evidence>
<sequence length="141" mass="15742">MLGVQNFGNGILASLAWLSYQPHCMPNAVFDFDPDSFSVLYTATRKIKSGDQIFLGYIPTAVALAQRRQAMARYKFICQCPACANATTESDKLRRTFQLDLNDIARSVSTVSGRTPETRDLMNRTLRLKAAMEKEGLESEP</sequence>
<dbReference type="EMBL" id="QPFP01000007">
    <property type="protein sequence ID" value="TEB35369.1"/>
    <property type="molecule type" value="Genomic_DNA"/>
</dbReference>
<name>A0A4Y7TPC3_COPMI</name>